<dbReference type="HOGENOM" id="CLU_2014692_0_0_1"/>
<feature type="region of interest" description="Disordered" evidence="1">
    <location>
        <begin position="92"/>
        <end position="123"/>
    </location>
</feature>
<dbReference type="InParanoid" id="A0A0C2T0C8"/>
<dbReference type="OrthoDB" id="4001642at2759"/>
<dbReference type="Proteomes" id="UP000054549">
    <property type="component" value="Unassembled WGS sequence"/>
</dbReference>
<dbReference type="AlphaFoldDB" id="A0A0C2T0C8"/>
<accession>A0A0C2T0C8</accession>
<organism evidence="2 3">
    <name type="scientific">Amanita muscaria (strain Koide BX008)</name>
    <dbReference type="NCBI Taxonomy" id="946122"/>
    <lineage>
        <taxon>Eukaryota</taxon>
        <taxon>Fungi</taxon>
        <taxon>Dikarya</taxon>
        <taxon>Basidiomycota</taxon>
        <taxon>Agaricomycotina</taxon>
        <taxon>Agaricomycetes</taxon>
        <taxon>Agaricomycetidae</taxon>
        <taxon>Agaricales</taxon>
        <taxon>Pluteineae</taxon>
        <taxon>Amanitaceae</taxon>
        <taxon>Amanita</taxon>
    </lineage>
</organism>
<evidence type="ECO:0000313" key="3">
    <source>
        <dbReference type="Proteomes" id="UP000054549"/>
    </source>
</evidence>
<protein>
    <submittedName>
        <fullName evidence="2">Uncharacterized protein</fullName>
    </submittedName>
</protein>
<evidence type="ECO:0000256" key="1">
    <source>
        <dbReference type="SAM" id="MobiDB-lite"/>
    </source>
</evidence>
<reference evidence="2 3" key="1">
    <citation type="submission" date="2014-04" db="EMBL/GenBank/DDBJ databases">
        <title>Evolutionary Origins and Diversification of the Mycorrhizal Mutualists.</title>
        <authorList>
            <consortium name="DOE Joint Genome Institute"/>
            <consortium name="Mycorrhizal Genomics Consortium"/>
            <person name="Kohler A."/>
            <person name="Kuo A."/>
            <person name="Nagy L.G."/>
            <person name="Floudas D."/>
            <person name="Copeland A."/>
            <person name="Barry K.W."/>
            <person name="Cichocki N."/>
            <person name="Veneault-Fourrey C."/>
            <person name="LaButti K."/>
            <person name="Lindquist E.A."/>
            <person name="Lipzen A."/>
            <person name="Lundell T."/>
            <person name="Morin E."/>
            <person name="Murat C."/>
            <person name="Riley R."/>
            <person name="Ohm R."/>
            <person name="Sun H."/>
            <person name="Tunlid A."/>
            <person name="Henrissat B."/>
            <person name="Grigoriev I.V."/>
            <person name="Hibbett D.S."/>
            <person name="Martin F."/>
        </authorList>
    </citation>
    <scope>NUCLEOTIDE SEQUENCE [LARGE SCALE GENOMIC DNA]</scope>
    <source>
        <strain evidence="2 3">Koide BX008</strain>
    </source>
</reference>
<feature type="compositionally biased region" description="Pro residues" evidence="1">
    <location>
        <begin position="100"/>
        <end position="112"/>
    </location>
</feature>
<dbReference type="EMBL" id="KN818308">
    <property type="protein sequence ID" value="KIL59884.1"/>
    <property type="molecule type" value="Genomic_DNA"/>
</dbReference>
<name>A0A0C2T0C8_AMAMK</name>
<keyword evidence="3" id="KW-1185">Reference proteome</keyword>
<gene>
    <name evidence="2" type="ORF">M378DRAFT_14528</name>
</gene>
<sequence>MPQMPSSSTTKSLVTLSLTPVAKTQGCTAAVDPTVAAAPSHSKQPSAAALLGYLTAEEEKSALKRCDNAKRAVVRVQNVEYYEQEPEAGILLDHQLSRSLPPPSEAGPPLTPPYQLSEKEDQN</sequence>
<proteinExistence type="predicted"/>
<evidence type="ECO:0000313" key="2">
    <source>
        <dbReference type="EMBL" id="KIL59884.1"/>
    </source>
</evidence>